<evidence type="ECO:0000313" key="4">
    <source>
        <dbReference type="EMBL" id="SVB03761.1"/>
    </source>
</evidence>
<feature type="transmembrane region" description="Helical" evidence="1">
    <location>
        <begin position="564"/>
        <end position="586"/>
    </location>
</feature>
<organism evidence="4">
    <name type="scientific">marine metagenome</name>
    <dbReference type="NCBI Taxonomy" id="408172"/>
    <lineage>
        <taxon>unclassified sequences</taxon>
        <taxon>metagenomes</taxon>
        <taxon>ecological metagenomes</taxon>
    </lineage>
</organism>
<feature type="domain" description="DUF6784" evidence="2">
    <location>
        <begin position="536"/>
        <end position="624"/>
    </location>
</feature>
<feature type="transmembrane region" description="Helical" evidence="1">
    <location>
        <begin position="309"/>
        <end position="327"/>
    </location>
</feature>
<dbReference type="Pfam" id="PF20581">
    <property type="entry name" value="DUF6785"/>
    <property type="match status" value="1"/>
</dbReference>
<dbReference type="InterPro" id="IPR046711">
    <property type="entry name" value="DUF6784"/>
</dbReference>
<name>A0A382AR44_9ZZZZ</name>
<evidence type="ECO:0000256" key="1">
    <source>
        <dbReference type="SAM" id="Phobius"/>
    </source>
</evidence>
<dbReference type="AlphaFoldDB" id="A0A382AR44"/>
<feature type="non-terminal residue" evidence="4">
    <location>
        <position position="625"/>
    </location>
</feature>
<keyword evidence="1" id="KW-0812">Transmembrane</keyword>
<feature type="transmembrane region" description="Helical" evidence="1">
    <location>
        <begin position="384"/>
        <end position="401"/>
    </location>
</feature>
<feature type="transmembrane region" description="Helical" evidence="1">
    <location>
        <begin position="153"/>
        <end position="174"/>
    </location>
</feature>
<feature type="transmembrane region" description="Helical" evidence="1">
    <location>
        <begin position="422"/>
        <end position="444"/>
    </location>
</feature>
<sequence>MVTLRSVAVGGAISAGIGAGVAYADNAIRGSYLALDFGSPVALATLAALVLFLNPLLGLLRRSWQLTSDEVAVVYIMALLATAIPSMGLTGFFLSYLTGAQYYASLENEWATLFLEHVPSWMIVQDATAVQRYFEGNPTGVTRIPWSAWVEPLVAWGAFLAVLYLVMVAISVLLRRQWMENERLLYPLMQPSLALIDREPQSLLPTLCRSPLLWVGIAIPLVVGLINGLHAYYEFIPTLQLEQRFTMFRQTTTVRAALSFTTLGFTYFLSSDISLGIWLFNMLAKCEEGAFNVLGIASEETMEWVTVPYLAHQSLGAMTILVLWGLWTGRRHLRTTLDIALHRGDKGADHGDTDEIMSYRVAWLSVLAGGPFLWWWLWRTGMPAWTAAAVLFVGMVLLVGLTRMVTEGGFFITRAPINPGNAIVSGVGVDALGTAGVTGLGYSFVWAGEMRIFVMAACANALKVAQMIGWNRRRLLWVMFGAILLSVWASVWMELSLCYRYGGINLSNFHTSLVNYPFNFISRNLNNSTPVSWVGWGWTAWGGTLMGLLMLARQRFIWWPVHPISLPVSSMWMTDTIVLSVFLSWLIKLMILRYGGPRLYERGKPLFIGLVVGQFLSMASWVIVD</sequence>
<feature type="transmembrane region" description="Helical" evidence="1">
    <location>
        <begin position="606"/>
        <end position="624"/>
    </location>
</feature>
<keyword evidence="1" id="KW-0472">Membrane</keyword>
<feature type="transmembrane region" description="Helical" evidence="1">
    <location>
        <begin position="40"/>
        <end position="60"/>
    </location>
</feature>
<feature type="domain" description="DUF6785" evidence="3">
    <location>
        <begin position="3"/>
        <end position="502"/>
    </location>
</feature>
<feature type="transmembrane region" description="Helical" evidence="1">
    <location>
        <begin position="212"/>
        <end position="233"/>
    </location>
</feature>
<gene>
    <name evidence="4" type="ORF">METZ01_LOCUS156615</name>
</gene>
<evidence type="ECO:0000259" key="2">
    <source>
        <dbReference type="Pfam" id="PF20580"/>
    </source>
</evidence>
<dbReference type="InterPro" id="IPR046712">
    <property type="entry name" value="DUF6785"/>
</dbReference>
<accession>A0A382AR44</accession>
<dbReference type="EMBL" id="UINC01026393">
    <property type="protein sequence ID" value="SVB03761.1"/>
    <property type="molecule type" value="Genomic_DNA"/>
</dbReference>
<feature type="transmembrane region" description="Helical" evidence="1">
    <location>
        <begin position="361"/>
        <end position="378"/>
    </location>
</feature>
<proteinExistence type="predicted"/>
<keyword evidence="1" id="KW-1133">Transmembrane helix</keyword>
<reference evidence="4" key="1">
    <citation type="submission" date="2018-05" db="EMBL/GenBank/DDBJ databases">
        <authorList>
            <person name="Lanie J.A."/>
            <person name="Ng W.-L."/>
            <person name="Kazmierczak K.M."/>
            <person name="Andrzejewski T.M."/>
            <person name="Davidsen T.M."/>
            <person name="Wayne K.J."/>
            <person name="Tettelin H."/>
            <person name="Glass J.I."/>
            <person name="Rusch D."/>
            <person name="Podicherti R."/>
            <person name="Tsui H.-C.T."/>
            <person name="Winkler M.E."/>
        </authorList>
    </citation>
    <scope>NUCLEOTIDE SEQUENCE</scope>
</reference>
<protein>
    <submittedName>
        <fullName evidence="4">Uncharacterized protein</fullName>
    </submittedName>
</protein>
<dbReference type="Pfam" id="PF20580">
    <property type="entry name" value="DUF6784"/>
    <property type="match status" value="1"/>
</dbReference>
<feature type="transmembrane region" description="Helical" evidence="1">
    <location>
        <begin position="533"/>
        <end position="552"/>
    </location>
</feature>
<evidence type="ECO:0000259" key="3">
    <source>
        <dbReference type="Pfam" id="PF20581"/>
    </source>
</evidence>
<feature type="transmembrane region" description="Helical" evidence="1">
    <location>
        <begin position="72"/>
        <end position="97"/>
    </location>
</feature>
<feature type="transmembrane region" description="Helical" evidence="1">
    <location>
        <begin position="475"/>
        <end position="493"/>
    </location>
</feature>